<gene>
    <name evidence="1" type="ORF">CHRIB12_LOCUS20088</name>
</gene>
<accession>A0A915ZT65</accession>
<comment type="caution">
    <text evidence="1">The sequence shown here is derived from an EMBL/GenBank/DDBJ whole genome shotgun (WGS) entry which is preliminary data.</text>
</comment>
<evidence type="ECO:0000313" key="1">
    <source>
        <dbReference type="EMBL" id="CAB5387337.1"/>
    </source>
</evidence>
<proteinExistence type="predicted"/>
<protein>
    <submittedName>
        <fullName evidence="1">Uncharacterized protein</fullName>
    </submittedName>
</protein>
<organism evidence="1 2">
    <name type="scientific">Rhizophagus irregularis</name>
    <dbReference type="NCBI Taxonomy" id="588596"/>
    <lineage>
        <taxon>Eukaryota</taxon>
        <taxon>Fungi</taxon>
        <taxon>Fungi incertae sedis</taxon>
        <taxon>Mucoromycota</taxon>
        <taxon>Glomeromycotina</taxon>
        <taxon>Glomeromycetes</taxon>
        <taxon>Glomerales</taxon>
        <taxon>Glomeraceae</taxon>
        <taxon>Rhizophagus</taxon>
    </lineage>
</organism>
<dbReference type="EMBL" id="CAGKOT010000058">
    <property type="protein sequence ID" value="CAB5387337.1"/>
    <property type="molecule type" value="Genomic_DNA"/>
</dbReference>
<evidence type="ECO:0000313" key="2">
    <source>
        <dbReference type="Proteomes" id="UP000684084"/>
    </source>
</evidence>
<dbReference type="AlphaFoldDB" id="A0A915ZT65"/>
<name>A0A915ZT65_9GLOM</name>
<sequence length="130" mass="15658">MYKERMVYFVSCLTNLNNKLSRFQDDDTNGFTGRILSLKKEKMFELNLPTFYNLFEFNSFVEQGEKNSNELHAREHIMRYKDILKFEGLGWLEYMLPKYIWKPKCRLSIEITGSIDMQIDYVRFTRINIG</sequence>
<dbReference type="Proteomes" id="UP000684084">
    <property type="component" value="Unassembled WGS sequence"/>
</dbReference>
<dbReference type="OrthoDB" id="2304300at2759"/>
<reference evidence="1" key="1">
    <citation type="submission" date="2020-05" db="EMBL/GenBank/DDBJ databases">
        <authorList>
            <person name="Rincon C."/>
            <person name="Sanders R I."/>
            <person name="Robbins C."/>
            <person name="Chaturvedi A."/>
        </authorList>
    </citation>
    <scope>NUCLEOTIDE SEQUENCE</scope>
    <source>
        <strain evidence="1">CHB12</strain>
    </source>
</reference>